<evidence type="ECO:0000259" key="5">
    <source>
        <dbReference type="PROSITE" id="PS50086"/>
    </source>
</evidence>
<dbReference type="PANTHER" id="PTHR47219:SF10">
    <property type="entry name" value="GROWTH HORMONE-REGULATED TBC PROTEIN 1"/>
    <property type="match status" value="1"/>
</dbReference>
<keyword evidence="1" id="KW-0343">GTPase activation</keyword>
<name>A0AAE0ZDU5_9GAST</name>
<comment type="caution">
    <text evidence="6">The sequence shown here is derived from an EMBL/GenBank/DDBJ whole genome shotgun (WGS) entry which is preliminary data.</text>
</comment>
<dbReference type="InterPro" id="IPR050302">
    <property type="entry name" value="Rab_GAP_TBC_domain"/>
</dbReference>
<dbReference type="Gene3D" id="1.10.472.80">
    <property type="entry name" value="Ypt/Rab-GAP domain of gyp1p, domain 3"/>
    <property type="match status" value="1"/>
</dbReference>
<dbReference type="GO" id="GO:0031267">
    <property type="term" value="F:small GTPase binding"/>
    <property type="evidence" value="ECO:0007669"/>
    <property type="project" value="TreeGrafter"/>
</dbReference>
<evidence type="ECO:0000256" key="4">
    <source>
        <dbReference type="SAM" id="MobiDB-lite"/>
    </source>
</evidence>
<dbReference type="Gene3D" id="1.10.8.270">
    <property type="entry name" value="putative rabgap domain of human tbc1 domain family member 14 like domains"/>
    <property type="match status" value="1"/>
</dbReference>
<dbReference type="InterPro" id="IPR000195">
    <property type="entry name" value="Rab-GAP-TBC_dom"/>
</dbReference>
<proteinExistence type="predicted"/>
<dbReference type="SUPFAM" id="SSF47923">
    <property type="entry name" value="Ypt/Rab-GAP domain of gyp1p"/>
    <property type="match status" value="2"/>
</dbReference>
<evidence type="ECO:0000256" key="2">
    <source>
        <dbReference type="ARBA" id="ARBA00043879"/>
    </source>
</evidence>
<dbReference type="AlphaFoldDB" id="A0AAE0ZDU5"/>
<feature type="compositionally biased region" description="Polar residues" evidence="4">
    <location>
        <begin position="1"/>
        <end position="14"/>
    </location>
</feature>
<dbReference type="Pfam" id="PF00566">
    <property type="entry name" value="RabGAP-TBC"/>
    <property type="match status" value="1"/>
</dbReference>
<evidence type="ECO:0000256" key="3">
    <source>
        <dbReference type="ARBA" id="ARBA00070878"/>
    </source>
</evidence>
<evidence type="ECO:0000313" key="6">
    <source>
        <dbReference type="EMBL" id="KAK3767465.1"/>
    </source>
</evidence>
<evidence type="ECO:0000256" key="1">
    <source>
        <dbReference type="ARBA" id="ARBA00022468"/>
    </source>
</evidence>
<feature type="compositionally biased region" description="Low complexity" evidence="4">
    <location>
        <begin position="15"/>
        <end position="41"/>
    </location>
</feature>
<evidence type="ECO:0000313" key="7">
    <source>
        <dbReference type="Proteomes" id="UP001283361"/>
    </source>
</evidence>
<dbReference type="PROSITE" id="PS50086">
    <property type="entry name" value="TBC_RABGAP"/>
    <property type="match status" value="1"/>
</dbReference>
<keyword evidence="7" id="KW-1185">Reference proteome</keyword>
<accession>A0AAE0ZDU5</accession>
<dbReference type="Proteomes" id="UP001283361">
    <property type="component" value="Unassembled WGS sequence"/>
</dbReference>
<dbReference type="Gene3D" id="1.10.10.750">
    <property type="entry name" value="Ypt/Rab-GAP domain of gyp1p, domain 1"/>
    <property type="match status" value="1"/>
</dbReference>
<feature type="domain" description="Rab-GAP TBC" evidence="5">
    <location>
        <begin position="104"/>
        <end position="295"/>
    </location>
</feature>
<gene>
    <name evidence="6" type="ORF">RRG08_010557</name>
</gene>
<dbReference type="FunFam" id="1.10.8.270:FF:000016">
    <property type="entry name" value="TBC1 domain family member 2A"/>
    <property type="match status" value="1"/>
</dbReference>
<dbReference type="EMBL" id="JAWDGP010004148">
    <property type="protein sequence ID" value="KAK3767465.1"/>
    <property type="molecule type" value="Genomic_DNA"/>
</dbReference>
<feature type="region of interest" description="Disordered" evidence="4">
    <location>
        <begin position="1"/>
        <end position="49"/>
    </location>
</feature>
<dbReference type="SMART" id="SM00164">
    <property type="entry name" value="TBC"/>
    <property type="match status" value="1"/>
</dbReference>
<dbReference type="PANTHER" id="PTHR47219">
    <property type="entry name" value="RAB GTPASE-ACTIVATING PROTEIN 1-LIKE"/>
    <property type="match status" value="1"/>
</dbReference>
<dbReference type="InterPro" id="IPR035969">
    <property type="entry name" value="Rab-GAP_TBC_sf"/>
</dbReference>
<comment type="function">
    <text evidence="2">May act as a GTPase-activating protein for Rab family protein(s).</text>
</comment>
<reference evidence="6" key="1">
    <citation type="journal article" date="2023" name="G3 (Bethesda)">
        <title>A reference genome for the long-term kleptoplast-retaining sea slug Elysia crispata morphotype clarki.</title>
        <authorList>
            <person name="Eastman K.E."/>
            <person name="Pendleton A.L."/>
            <person name="Shaikh M.A."/>
            <person name="Suttiyut T."/>
            <person name="Ogas R."/>
            <person name="Tomko P."/>
            <person name="Gavelis G."/>
            <person name="Widhalm J.R."/>
            <person name="Wisecaver J.H."/>
        </authorList>
    </citation>
    <scope>NUCLEOTIDE SEQUENCE</scope>
    <source>
        <strain evidence="6">ECLA1</strain>
    </source>
</reference>
<protein>
    <recommendedName>
        <fullName evidence="3">Growth hormone-regulated TBC protein 1</fullName>
    </recommendedName>
</protein>
<dbReference type="FunFam" id="1.10.472.80:FF:000029">
    <property type="entry name" value="Growth hormone-regulated TBC protein 1"/>
    <property type="match status" value="1"/>
</dbReference>
<dbReference type="GO" id="GO:0005096">
    <property type="term" value="F:GTPase activator activity"/>
    <property type="evidence" value="ECO:0007669"/>
    <property type="project" value="UniProtKB-KW"/>
</dbReference>
<sequence length="372" mass="41697">MASGADSNGHQKQASQCSLSSSSSSSSAGSDTKSNSGSENGSSERKVDPYGFERSEDFDFETYEQFMSSYLSILARRAARWKDSYDDKRKISRSRKLKRFCRKGIPGDLRPDVWMLASGASERMAEDPNRYKSLLSQTADQAVTDAILLDIHRTFPENVYFNALSDPQSLRKPLQNVLEAISISNPHVGYCQGMNFVAGLLLLVTKSEERAFWLMDTLIQNILPDYYAANMIAVKAEQELLGDIVKWKLPLLHSHLAALGVEWGLVGAKWFICLYADVMPVETVLRIWDCMFLEGSKILLRVALTLVTLNKDRLLAATNFPQAMDIFRDIVHEPPSLQCHSFLQSIFSVTGSMPKARIKSMRDKCVKDALQS</sequence>
<organism evidence="6 7">
    <name type="scientific">Elysia crispata</name>
    <name type="common">lettuce slug</name>
    <dbReference type="NCBI Taxonomy" id="231223"/>
    <lineage>
        <taxon>Eukaryota</taxon>
        <taxon>Metazoa</taxon>
        <taxon>Spiralia</taxon>
        <taxon>Lophotrochozoa</taxon>
        <taxon>Mollusca</taxon>
        <taxon>Gastropoda</taxon>
        <taxon>Heterobranchia</taxon>
        <taxon>Euthyneura</taxon>
        <taxon>Panpulmonata</taxon>
        <taxon>Sacoglossa</taxon>
        <taxon>Placobranchoidea</taxon>
        <taxon>Plakobranchidae</taxon>
        <taxon>Elysia</taxon>
    </lineage>
</organism>